<dbReference type="SUPFAM" id="SSF51735">
    <property type="entry name" value="NAD(P)-binding Rossmann-fold domains"/>
    <property type="match status" value="1"/>
</dbReference>
<accession>A0ABT0DZR8</accession>
<keyword evidence="2" id="KW-0560">Oxidoreductase</keyword>
<evidence type="ECO:0000313" key="4">
    <source>
        <dbReference type="Proteomes" id="UP001203512"/>
    </source>
</evidence>
<reference evidence="3 4" key="1">
    <citation type="submission" date="2022-04" db="EMBL/GenBank/DDBJ databases">
        <authorList>
            <person name="Huq M.A."/>
        </authorList>
    </citation>
    <scope>NUCLEOTIDE SEQUENCE [LARGE SCALE GENOMIC DNA]</scope>
    <source>
        <strain evidence="3 4">MAH-33</strain>
    </source>
</reference>
<keyword evidence="4" id="KW-1185">Reference proteome</keyword>
<gene>
    <name evidence="3" type="ORF">MU848_13530</name>
</gene>
<dbReference type="CDD" id="cd05233">
    <property type="entry name" value="SDR_c"/>
    <property type="match status" value="1"/>
</dbReference>
<dbReference type="NCBIfam" id="NF005559">
    <property type="entry name" value="PRK07231.1"/>
    <property type="match status" value="1"/>
</dbReference>
<evidence type="ECO:0000256" key="1">
    <source>
        <dbReference type="ARBA" id="ARBA00006484"/>
    </source>
</evidence>
<dbReference type="PROSITE" id="PS00061">
    <property type="entry name" value="ADH_SHORT"/>
    <property type="match status" value="1"/>
</dbReference>
<dbReference type="PANTHER" id="PTHR42760">
    <property type="entry name" value="SHORT-CHAIN DEHYDROGENASES/REDUCTASES FAMILY MEMBER"/>
    <property type="match status" value="1"/>
</dbReference>
<dbReference type="InterPro" id="IPR036291">
    <property type="entry name" value="NAD(P)-bd_dom_sf"/>
</dbReference>
<comment type="caution">
    <text evidence="3">The sequence shown here is derived from an EMBL/GenBank/DDBJ whole genome shotgun (WGS) entry which is preliminary data.</text>
</comment>
<dbReference type="InterPro" id="IPR002347">
    <property type="entry name" value="SDR_fam"/>
</dbReference>
<dbReference type="EMBL" id="JALKHS010000010">
    <property type="protein sequence ID" value="MCK0532606.1"/>
    <property type="molecule type" value="Genomic_DNA"/>
</dbReference>
<name>A0ABT0DZR8_9SPHN</name>
<protein>
    <submittedName>
        <fullName evidence="3">SDR family oxidoreductase</fullName>
    </submittedName>
</protein>
<dbReference type="PANTHER" id="PTHR42760:SF133">
    <property type="entry name" value="3-OXOACYL-[ACYL-CARRIER-PROTEIN] REDUCTASE"/>
    <property type="match status" value="1"/>
</dbReference>
<dbReference type="Pfam" id="PF13561">
    <property type="entry name" value="adh_short_C2"/>
    <property type="match status" value="1"/>
</dbReference>
<comment type="similarity">
    <text evidence="1">Belongs to the short-chain dehydrogenases/reductases (SDR) family.</text>
</comment>
<dbReference type="PRINTS" id="PR00081">
    <property type="entry name" value="GDHRDH"/>
</dbReference>
<evidence type="ECO:0000256" key="2">
    <source>
        <dbReference type="ARBA" id="ARBA00023002"/>
    </source>
</evidence>
<sequence>MDERRVALVTGAGGELGRAICQRLADAGHRLALFERDEATAAALRQEMPGDCLVLAADQTDRDEVDQAMEKVRAHFGRLDVAVANAGYAKFTGFLEMDPAVWDRHVAINLSGTFHICQTAARLMAERRSGGSITVISSSLAVRHADQIGAYCVTKSALLMLVQTMAAELGIHRIRANAILPGVIETAMTKWMVGKPGVRRDLLQKTPIGRLGLTEDIAEAVAFLCSDKAGFITGANLSVDGGQSIYGQPAWVRQDRSIPFEPEWAAGLGDEA</sequence>
<dbReference type="Proteomes" id="UP001203512">
    <property type="component" value="Unassembled WGS sequence"/>
</dbReference>
<dbReference type="RefSeq" id="WP_201516259.1">
    <property type="nucleotide sequence ID" value="NZ_JALKHS010000010.1"/>
</dbReference>
<dbReference type="Gene3D" id="3.40.50.720">
    <property type="entry name" value="NAD(P)-binding Rossmann-like Domain"/>
    <property type="match status" value="1"/>
</dbReference>
<dbReference type="InterPro" id="IPR020904">
    <property type="entry name" value="Sc_DH/Rdtase_CS"/>
</dbReference>
<proteinExistence type="inferred from homology"/>
<organism evidence="3 4">
    <name type="scientific">Sphingobium agri</name>
    <dbReference type="NCBI Taxonomy" id="2933566"/>
    <lineage>
        <taxon>Bacteria</taxon>
        <taxon>Pseudomonadati</taxon>
        <taxon>Pseudomonadota</taxon>
        <taxon>Alphaproteobacteria</taxon>
        <taxon>Sphingomonadales</taxon>
        <taxon>Sphingomonadaceae</taxon>
        <taxon>Sphingobium</taxon>
    </lineage>
</organism>
<evidence type="ECO:0000313" key="3">
    <source>
        <dbReference type="EMBL" id="MCK0532606.1"/>
    </source>
</evidence>